<accession>A0A5B7H9D1</accession>
<dbReference type="Proteomes" id="UP000324222">
    <property type="component" value="Unassembled WGS sequence"/>
</dbReference>
<proteinExistence type="predicted"/>
<keyword evidence="2" id="KW-1185">Reference proteome</keyword>
<protein>
    <submittedName>
        <fullName evidence="1">Uncharacterized protein</fullName>
    </submittedName>
</protein>
<dbReference type="OrthoDB" id="3066195at2759"/>
<gene>
    <name evidence="1" type="ORF">E2C01_060556</name>
</gene>
<dbReference type="AlphaFoldDB" id="A0A5B7H9D1"/>
<evidence type="ECO:0000313" key="1">
    <source>
        <dbReference type="EMBL" id="MPC66409.1"/>
    </source>
</evidence>
<comment type="caution">
    <text evidence="1">The sequence shown here is derived from an EMBL/GenBank/DDBJ whole genome shotgun (WGS) entry which is preliminary data.</text>
</comment>
<sequence>MAAPLPPHSVRRPVSVRRHRLCQYTSLRLDEADHIVLPFLPPWKIPTTTFITNWLQGKKPVVTEVELQHHFQAFVASLLASLHPYLFTQMVPRQVNVWVWYSGTMRALGFEGSQALSTVSV</sequence>
<name>A0A5B7H9D1_PORTR</name>
<dbReference type="EMBL" id="VSRR010024708">
    <property type="protein sequence ID" value="MPC66409.1"/>
    <property type="molecule type" value="Genomic_DNA"/>
</dbReference>
<evidence type="ECO:0000313" key="2">
    <source>
        <dbReference type="Proteomes" id="UP000324222"/>
    </source>
</evidence>
<reference evidence="1 2" key="1">
    <citation type="submission" date="2019-05" db="EMBL/GenBank/DDBJ databases">
        <title>Another draft genome of Portunus trituberculatus and its Hox gene families provides insights of decapod evolution.</title>
        <authorList>
            <person name="Jeong J.-H."/>
            <person name="Song I."/>
            <person name="Kim S."/>
            <person name="Choi T."/>
            <person name="Kim D."/>
            <person name="Ryu S."/>
            <person name="Kim W."/>
        </authorList>
    </citation>
    <scope>NUCLEOTIDE SEQUENCE [LARGE SCALE GENOMIC DNA]</scope>
    <source>
        <tissue evidence="1">Muscle</tissue>
    </source>
</reference>
<organism evidence="1 2">
    <name type="scientific">Portunus trituberculatus</name>
    <name type="common">Swimming crab</name>
    <name type="synonym">Neptunus trituberculatus</name>
    <dbReference type="NCBI Taxonomy" id="210409"/>
    <lineage>
        <taxon>Eukaryota</taxon>
        <taxon>Metazoa</taxon>
        <taxon>Ecdysozoa</taxon>
        <taxon>Arthropoda</taxon>
        <taxon>Crustacea</taxon>
        <taxon>Multicrustacea</taxon>
        <taxon>Malacostraca</taxon>
        <taxon>Eumalacostraca</taxon>
        <taxon>Eucarida</taxon>
        <taxon>Decapoda</taxon>
        <taxon>Pleocyemata</taxon>
        <taxon>Brachyura</taxon>
        <taxon>Eubrachyura</taxon>
        <taxon>Portunoidea</taxon>
        <taxon>Portunidae</taxon>
        <taxon>Portuninae</taxon>
        <taxon>Portunus</taxon>
    </lineage>
</organism>